<name>A0A645H029_9ZZZZ</name>
<proteinExistence type="predicted"/>
<organism evidence="1">
    <name type="scientific">bioreactor metagenome</name>
    <dbReference type="NCBI Taxonomy" id="1076179"/>
    <lineage>
        <taxon>unclassified sequences</taxon>
        <taxon>metagenomes</taxon>
        <taxon>ecological metagenomes</taxon>
    </lineage>
</organism>
<gene>
    <name evidence="1" type="ORF">SDC9_178813</name>
</gene>
<dbReference type="EMBL" id="VSSQ01082829">
    <property type="protein sequence ID" value="MPN31339.1"/>
    <property type="molecule type" value="Genomic_DNA"/>
</dbReference>
<accession>A0A645H029</accession>
<sequence length="109" mass="11204">MLIAGHAADIDGAAQHFVGRLAEVGGRGKDLGHQARRDIEQGQQIGIPLVAVHIEQHGAAGIAHIGDMALAARQLPDQPAIHRAEGQLAGLCCGACAGHVVQQPFELGA</sequence>
<dbReference type="AlphaFoldDB" id="A0A645H029"/>
<comment type="caution">
    <text evidence="1">The sequence shown here is derived from an EMBL/GenBank/DDBJ whole genome shotgun (WGS) entry which is preliminary data.</text>
</comment>
<reference evidence="1" key="1">
    <citation type="submission" date="2019-08" db="EMBL/GenBank/DDBJ databases">
        <authorList>
            <person name="Kucharzyk K."/>
            <person name="Murdoch R.W."/>
            <person name="Higgins S."/>
            <person name="Loffler F."/>
        </authorList>
    </citation>
    <scope>NUCLEOTIDE SEQUENCE</scope>
</reference>
<evidence type="ECO:0000313" key="1">
    <source>
        <dbReference type="EMBL" id="MPN31339.1"/>
    </source>
</evidence>
<protein>
    <submittedName>
        <fullName evidence="1">Uncharacterized protein</fullName>
    </submittedName>
</protein>